<reference evidence="1 2" key="1">
    <citation type="submission" date="2018-02" db="EMBL/GenBank/DDBJ databases">
        <authorList>
            <person name="Cohen D.B."/>
            <person name="Kent A.D."/>
        </authorList>
    </citation>
    <scope>NUCLEOTIDE SEQUENCE [LARGE SCALE GENOMIC DNA]</scope>
    <source>
        <strain evidence="1 2">ULC007</strain>
    </source>
</reference>
<dbReference type="OrthoDB" id="570660at2"/>
<proteinExistence type="predicted"/>
<reference evidence="1 2" key="2">
    <citation type="submission" date="2018-03" db="EMBL/GenBank/DDBJ databases">
        <title>The ancient ancestry and fast evolution of plastids.</title>
        <authorList>
            <person name="Moore K.R."/>
            <person name="Magnabosco C."/>
            <person name="Momper L."/>
            <person name="Gold D.A."/>
            <person name="Bosak T."/>
            <person name="Fournier G.P."/>
        </authorList>
    </citation>
    <scope>NUCLEOTIDE SEQUENCE [LARGE SCALE GENOMIC DNA]</scope>
    <source>
        <strain evidence="1 2">ULC007</strain>
    </source>
</reference>
<evidence type="ECO:0000313" key="2">
    <source>
        <dbReference type="Proteomes" id="UP000238634"/>
    </source>
</evidence>
<keyword evidence="2" id="KW-1185">Reference proteome</keyword>
<name>A0A2T1DC15_9CYAN</name>
<protein>
    <recommendedName>
        <fullName evidence="3">HTH OST-type domain-containing protein</fullName>
    </recommendedName>
</protein>
<evidence type="ECO:0000313" key="1">
    <source>
        <dbReference type="EMBL" id="PSB18015.1"/>
    </source>
</evidence>
<comment type="caution">
    <text evidence="1">The sequence shown here is derived from an EMBL/GenBank/DDBJ whole genome shotgun (WGS) entry which is preliminary data.</text>
</comment>
<sequence>MDEPNQNSSSFLSLQQLLEELENFIVLESQRNGSPWIRVIRLTELFYEKYEVSPEEVAKVQGCSDGLRGFLRSSRRFSIYDTQVPQEFYVALLQAIVPDLQQSQAILIQYRIKRPWKVDGRLLTMLKAEGAEENVPCHAQKISEHQLNLVPEIESANDLEIALAEIIRSLTANNPKKFVTIAVLSKKFCDYYKQPIRVSMRSICPGIKLIELLQSVPSLHVQKVDNDWQVSVKRV</sequence>
<accession>A0A2T1DC15</accession>
<dbReference type="AlphaFoldDB" id="A0A2T1DC15"/>
<gene>
    <name evidence="1" type="ORF">C7B65_16840</name>
</gene>
<dbReference type="STRING" id="1920490.GCA_001895925_05149"/>
<dbReference type="EMBL" id="PVWG01000021">
    <property type="protein sequence ID" value="PSB18015.1"/>
    <property type="molecule type" value="Genomic_DNA"/>
</dbReference>
<dbReference type="Proteomes" id="UP000238634">
    <property type="component" value="Unassembled WGS sequence"/>
</dbReference>
<evidence type="ECO:0008006" key="3">
    <source>
        <dbReference type="Google" id="ProtNLM"/>
    </source>
</evidence>
<organism evidence="1 2">
    <name type="scientific">Phormidesmis priestleyi ULC007</name>
    <dbReference type="NCBI Taxonomy" id="1920490"/>
    <lineage>
        <taxon>Bacteria</taxon>
        <taxon>Bacillati</taxon>
        <taxon>Cyanobacteriota</taxon>
        <taxon>Cyanophyceae</taxon>
        <taxon>Leptolyngbyales</taxon>
        <taxon>Leptolyngbyaceae</taxon>
        <taxon>Phormidesmis</taxon>
    </lineage>
</organism>
<dbReference type="RefSeq" id="WP_073073534.1">
    <property type="nucleotide sequence ID" value="NZ_MPPI01000023.1"/>
</dbReference>